<dbReference type="Proteomes" id="UP000276133">
    <property type="component" value="Unassembled WGS sequence"/>
</dbReference>
<proteinExistence type="predicted"/>
<dbReference type="EMBL" id="REGN01002569">
    <property type="protein sequence ID" value="RNA27275.1"/>
    <property type="molecule type" value="Genomic_DNA"/>
</dbReference>
<evidence type="ECO:0000313" key="1">
    <source>
        <dbReference type="EMBL" id="RNA27275.1"/>
    </source>
</evidence>
<accession>A0A3M7RVB7</accession>
<protein>
    <submittedName>
        <fullName evidence="1">Uncharacterized protein</fullName>
    </submittedName>
</protein>
<dbReference type="AlphaFoldDB" id="A0A3M7RVB7"/>
<keyword evidence="2" id="KW-1185">Reference proteome</keyword>
<name>A0A3M7RVB7_BRAPC</name>
<sequence>MYKKSFKSNILNKETLFLPNFFFELGDKKKILLYMVGEPKNIMIRPSSLSLLSLWFSKNLSVVIQVNYLNNYIQNSILILN</sequence>
<gene>
    <name evidence="1" type="ORF">BpHYR1_018630</name>
</gene>
<reference evidence="1 2" key="1">
    <citation type="journal article" date="2018" name="Sci. Rep.">
        <title>Genomic signatures of local adaptation to the degree of environmental predictability in rotifers.</title>
        <authorList>
            <person name="Franch-Gras L."/>
            <person name="Hahn C."/>
            <person name="Garcia-Roger E.M."/>
            <person name="Carmona M.J."/>
            <person name="Serra M."/>
            <person name="Gomez A."/>
        </authorList>
    </citation>
    <scope>NUCLEOTIDE SEQUENCE [LARGE SCALE GENOMIC DNA]</scope>
    <source>
        <strain evidence="1">HYR1</strain>
    </source>
</reference>
<evidence type="ECO:0000313" key="2">
    <source>
        <dbReference type="Proteomes" id="UP000276133"/>
    </source>
</evidence>
<organism evidence="1 2">
    <name type="scientific">Brachionus plicatilis</name>
    <name type="common">Marine rotifer</name>
    <name type="synonym">Brachionus muelleri</name>
    <dbReference type="NCBI Taxonomy" id="10195"/>
    <lineage>
        <taxon>Eukaryota</taxon>
        <taxon>Metazoa</taxon>
        <taxon>Spiralia</taxon>
        <taxon>Gnathifera</taxon>
        <taxon>Rotifera</taxon>
        <taxon>Eurotatoria</taxon>
        <taxon>Monogononta</taxon>
        <taxon>Pseudotrocha</taxon>
        <taxon>Ploima</taxon>
        <taxon>Brachionidae</taxon>
        <taxon>Brachionus</taxon>
    </lineage>
</organism>
<comment type="caution">
    <text evidence="1">The sequence shown here is derived from an EMBL/GenBank/DDBJ whole genome shotgun (WGS) entry which is preliminary data.</text>
</comment>